<dbReference type="EMBL" id="ML734687">
    <property type="protein sequence ID" value="KAB8241556.1"/>
    <property type="molecule type" value="Genomic_DNA"/>
</dbReference>
<dbReference type="AlphaFoldDB" id="A0A5N6GGS1"/>
<accession>A0A5N6GGS1</accession>
<reference evidence="1" key="1">
    <citation type="submission" date="2019-04" db="EMBL/GenBank/DDBJ databases">
        <title>Friends and foes A comparative genomics study of 23 Aspergillus species from section Flavi.</title>
        <authorList>
            <consortium name="DOE Joint Genome Institute"/>
            <person name="Kjaerbolling I."/>
            <person name="Vesth T."/>
            <person name="Frisvad J.C."/>
            <person name="Nybo J.L."/>
            <person name="Theobald S."/>
            <person name="Kildgaard S."/>
            <person name="Isbrandt T."/>
            <person name="Kuo A."/>
            <person name="Sato A."/>
            <person name="Lyhne E.K."/>
            <person name="Kogle M.E."/>
            <person name="Wiebenga A."/>
            <person name="Kun R.S."/>
            <person name="Lubbers R.J."/>
            <person name="Makela M.R."/>
            <person name="Barry K."/>
            <person name="Chovatia M."/>
            <person name="Clum A."/>
            <person name="Daum C."/>
            <person name="Haridas S."/>
            <person name="He G."/>
            <person name="LaButti K."/>
            <person name="Lipzen A."/>
            <person name="Mondo S."/>
            <person name="Riley R."/>
            <person name="Salamov A."/>
            <person name="Simmons B.A."/>
            <person name="Magnuson J.K."/>
            <person name="Henrissat B."/>
            <person name="Mortensen U.H."/>
            <person name="Larsen T.O."/>
            <person name="Devries R.P."/>
            <person name="Grigoriev I.V."/>
            <person name="Machida M."/>
            <person name="Baker S.E."/>
            <person name="Andersen M.R."/>
        </authorList>
    </citation>
    <scope>NUCLEOTIDE SEQUENCE [LARGE SCALE GENOMIC DNA]</scope>
    <source>
        <strain evidence="1">CBS 121.62</strain>
    </source>
</reference>
<evidence type="ECO:0000313" key="1">
    <source>
        <dbReference type="EMBL" id="KAB8241556.1"/>
    </source>
</evidence>
<protein>
    <submittedName>
        <fullName evidence="1">Uncharacterized protein</fullName>
    </submittedName>
</protein>
<gene>
    <name evidence="1" type="ORF">BDV35DRAFT_63075</name>
</gene>
<proteinExistence type="predicted"/>
<sequence>MQRRRLPDRPQLNSSWLCTCNTYMMMHAYVHGVYRTPYTRPVLSRNYFRSSYSISNPQVVLRFQRSLVSDCLDTYTGWAHGRSNGNVPITVLGACLLHRISDTRIRLLKIQLRFTLLVFSIPCAGEDLESGSRGGGETRARGVVDHLWFWI</sequence>
<organism evidence="1">
    <name type="scientific">Aspergillus flavus</name>
    <dbReference type="NCBI Taxonomy" id="5059"/>
    <lineage>
        <taxon>Eukaryota</taxon>
        <taxon>Fungi</taxon>
        <taxon>Dikarya</taxon>
        <taxon>Ascomycota</taxon>
        <taxon>Pezizomycotina</taxon>
        <taxon>Eurotiomycetes</taxon>
        <taxon>Eurotiomycetidae</taxon>
        <taxon>Eurotiales</taxon>
        <taxon>Aspergillaceae</taxon>
        <taxon>Aspergillus</taxon>
        <taxon>Aspergillus subgen. Circumdati</taxon>
    </lineage>
</organism>
<dbReference type="Proteomes" id="UP000325434">
    <property type="component" value="Unassembled WGS sequence"/>
</dbReference>
<name>A0A5N6GGS1_ASPFL</name>